<dbReference type="Gene3D" id="3.40.630.30">
    <property type="match status" value="1"/>
</dbReference>
<evidence type="ECO:0000313" key="4">
    <source>
        <dbReference type="EMBL" id="QEA33237.1"/>
    </source>
</evidence>
<proteinExistence type="predicted"/>
<gene>
    <name evidence="4" type="primary">rimI</name>
    <name evidence="4" type="ORF">FGL89_03275</name>
</gene>
<name>A0AAE6IKK1_LEUCA</name>
<dbReference type="AlphaFoldDB" id="A0AAE6IKK1"/>
<dbReference type="NCBIfam" id="TIGR01575">
    <property type="entry name" value="rimI"/>
    <property type="match status" value="1"/>
</dbReference>
<dbReference type="PANTHER" id="PTHR43877">
    <property type="entry name" value="AMINOALKYLPHOSPHONATE N-ACETYLTRANSFERASE-RELATED-RELATED"/>
    <property type="match status" value="1"/>
</dbReference>
<keyword evidence="2" id="KW-0012">Acyltransferase</keyword>
<dbReference type="PROSITE" id="PS51186">
    <property type="entry name" value="GNAT"/>
    <property type="match status" value="1"/>
</dbReference>
<accession>A0AAE6IKK1</accession>
<evidence type="ECO:0000313" key="5">
    <source>
        <dbReference type="Proteomes" id="UP000321332"/>
    </source>
</evidence>
<dbReference type="EMBL" id="CP042374">
    <property type="protein sequence ID" value="QEA33237.1"/>
    <property type="molecule type" value="Genomic_DNA"/>
</dbReference>
<dbReference type="InterPro" id="IPR000182">
    <property type="entry name" value="GNAT_dom"/>
</dbReference>
<dbReference type="SUPFAM" id="SSF55729">
    <property type="entry name" value="Acyl-CoA N-acyltransferases (Nat)"/>
    <property type="match status" value="1"/>
</dbReference>
<dbReference type="InterPro" id="IPR050832">
    <property type="entry name" value="Bact_Acetyltransf"/>
</dbReference>
<protein>
    <submittedName>
        <fullName evidence="4">Ribosomal-protein-alanine N-acetyltransferase</fullName>
    </submittedName>
</protein>
<feature type="domain" description="N-acetyltransferase" evidence="3">
    <location>
        <begin position="30"/>
        <end position="179"/>
    </location>
</feature>
<dbReference type="Pfam" id="PF00583">
    <property type="entry name" value="Acetyltransf_1"/>
    <property type="match status" value="1"/>
</dbReference>
<reference evidence="4 5" key="1">
    <citation type="submission" date="2019-06" db="EMBL/GenBank/DDBJ databases">
        <title>Genome analyses of bacteria isolated from kimchi.</title>
        <authorList>
            <person name="Lee S."/>
            <person name="Ahn S."/>
            <person name="Roh S."/>
        </authorList>
    </citation>
    <scope>NUCLEOTIDE SEQUENCE [LARGE SCALE GENOMIC DNA]</scope>
    <source>
        <strain evidence="4 5">CBA3620</strain>
    </source>
</reference>
<evidence type="ECO:0000259" key="3">
    <source>
        <dbReference type="PROSITE" id="PS51186"/>
    </source>
</evidence>
<organism evidence="4 5">
    <name type="scientific">Leuconostoc carnosum</name>
    <dbReference type="NCBI Taxonomy" id="1252"/>
    <lineage>
        <taxon>Bacteria</taxon>
        <taxon>Bacillati</taxon>
        <taxon>Bacillota</taxon>
        <taxon>Bacilli</taxon>
        <taxon>Lactobacillales</taxon>
        <taxon>Lactobacillaceae</taxon>
        <taxon>Leuconostoc</taxon>
    </lineage>
</organism>
<evidence type="ECO:0000256" key="2">
    <source>
        <dbReference type="ARBA" id="ARBA00023315"/>
    </source>
</evidence>
<dbReference type="OMA" id="IEREVYA"/>
<sequence>MFLKFNHHKKLPLMLPKFEQKVIDTKGYSFTLRRATSQDIDTLIKIEEAVYDGQAPWLLRDFLSELSRPHIRLYLVAERNAQIVAFAGGAYRRDTQDIHITNIAVLPIWQNIGLGSTIMTEIRLFAEQIGVMTMTLEARASNSGAIALYQRLGYEQTGIKKGYYLGDHEDAVSMARTIDNQNSNN</sequence>
<dbReference type="GeneID" id="61186752"/>
<dbReference type="PANTHER" id="PTHR43877:SF2">
    <property type="entry name" value="AMINOALKYLPHOSPHONATE N-ACETYLTRANSFERASE-RELATED"/>
    <property type="match status" value="1"/>
</dbReference>
<dbReference type="CDD" id="cd04301">
    <property type="entry name" value="NAT_SF"/>
    <property type="match status" value="1"/>
</dbReference>
<dbReference type="Proteomes" id="UP000321332">
    <property type="component" value="Chromosome"/>
</dbReference>
<dbReference type="RefSeq" id="WP_014973823.1">
    <property type="nucleotide sequence ID" value="NZ_BPKR01000007.1"/>
</dbReference>
<dbReference type="InterPro" id="IPR006464">
    <property type="entry name" value="AcTrfase_RimI/Ard1"/>
</dbReference>
<dbReference type="InterPro" id="IPR016181">
    <property type="entry name" value="Acyl_CoA_acyltransferase"/>
</dbReference>
<evidence type="ECO:0000256" key="1">
    <source>
        <dbReference type="ARBA" id="ARBA00022679"/>
    </source>
</evidence>
<dbReference type="GO" id="GO:0008080">
    <property type="term" value="F:N-acetyltransferase activity"/>
    <property type="evidence" value="ECO:0007669"/>
    <property type="project" value="InterPro"/>
</dbReference>
<keyword evidence="1" id="KW-0808">Transferase</keyword>